<dbReference type="AlphaFoldDB" id="A0A5C7FL69"/>
<feature type="domain" description="Antitoxin VbhA" evidence="1">
    <location>
        <begin position="61"/>
        <end position="107"/>
    </location>
</feature>
<evidence type="ECO:0000313" key="2">
    <source>
        <dbReference type="EMBL" id="TXF95969.1"/>
    </source>
</evidence>
<reference evidence="2 3" key="1">
    <citation type="submission" date="2019-08" db="EMBL/GenBank/DDBJ databases">
        <title>Massilia golmudensis sp. nov., isolated from sand in the Qinghai-Tibetan Plateau.</title>
        <authorList>
            <person name="Zhang B."/>
        </authorList>
    </citation>
    <scope>NUCLEOTIDE SEQUENCE [LARGE SCALE GENOMIC DNA]</scope>
    <source>
        <strain evidence="2 3">GEM5</strain>
    </source>
</reference>
<evidence type="ECO:0000259" key="1">
    <source>
        <dbReference type="Pfam" id="PF18495"/>
    </source>
</evidence>
<gene>
    <name evidence="2" type="ORF">FVD38_25910</name>
</gene>
<dbReference type="Pfam" id="PF18495">
    <property type="entry name" value="VbhA"/>
    <property type="match status" value="1"/>
</dbReference>
<protein>
    <recommendedName>
        <fullName evidence="1">Antitoxin VbhA domain-containing protein</fullName>
    </recommendedName>
</protein>
<accession>A0A5C7FL69</accession>
<dbReference type="RefSeq" id="WP_147937430.1">
    <property type="nucleotide sequence ID" value="NZ_VPFD01000049.1"/>
</dbReference>
<dbReference type="InterPro" id="IPR033788">
    <property type="entry name" value="VbhA-like"/>
</dbReference>
<sequence>MEFRRGLTKCKKSQVLFGINGSAWPAGTFLSLLPLRAVPRFVGCLKQDDPSPGTAALIAHRQAAMDFGRVSVALEGLKCSPEGEALQQQWVRGEISMQEYIDTIKHRYQAAGFREVT</sequence>
<dbReference type="InterPro" id="IPR043038">
    <property type="entry name" value="VbhA_sf"/>
</dbReference>
<dbReference type="CDD" id="cd11586">
    <property type="entry name" value="VbhA_like"/>
    <property type="match status" value="1"/>
</dbReference>
<dbReference type="EMBL" id="VPFD01000049">
    <property type="protein sequence ID" value="TXF95969.1"/>
    <property type="molecule type" value="Genomic_DNA"/>
</dbReference>
<dbReference type="InterPro" id="IPR041535">
    <property type="entry name" value="VbhA"/>
</dbReference>
<evidence type="ECO:0000313" key="3">
    <source>
        <dbReference type="Proteomes" id="UP000321413"/>
    </source>
</evidence>
<name>A0A5C7FL69_9BURK</name>
<comment type="caution">
    <text evidence="2">The sequence shown here is derived from an EMBL/GenBank/DDBJ whole genome shotgun (WGS) entry which is preliminary data.</text>
</comment>
<organism evidence="2 3">
    <name type="scientific">Massilia arenae</name>
    <dbReference type="NCBI Taxonomy" id="2603288"/>
    <lineage>
        <taxon>Bacteria</taxon>
        <taxon>Pseudomonadati</taxon>
        <taxon>Pseudomonadota</taxon>
        <taxon>Betaproteobacteria</taxon>
        <taxon>Burkholderiales</taxon>
        <taxon>Oxalobacteraceae</taxon>
        <taxon>Telluria group</taxon>
        <taxon>Massilia</taxon>
    </lineage>
</organism>
<keyword evidence="3" id="KW-1185">Reference proteome</keyword>
<dbReference type="Proteomes" id="UP000321413">
    <property type="component" value="Unassembled WGS sequence"/>
</dbReference>
<proteinExistence type="predicted"/>
<dbReference type="Gene3D" id="1.10.8.1050">
    <property type="entry name" value="Antitoxin VbhA-like"/>
    <property type="match status" value="1"/>
</dbReference>